<protein>
    <recommendedName>
        <fullName evidence="3">MarR family transcriptional regulator</fullName>
    </recommendedName>
</protein>
<evidence type="ECO:0008006" key="3">
    <source>
        <dbReference type="Google" id="ProtNLM"/>
    </source>
</evidence>
<proteinExistence type="predicted"/>
<sequence length="109" mass="12284">MSDQLSNHTLQSCSIRWCALLNAITVQRQTSAALSDDLLEQIPDPAGGIARRFAVTEHGATRLDEVRDRSIRALDRILADWNDEDVNRFAELLHRFNADIESYSSSRGQ</sequence>
<reference evidence="2" key="1">
    <citation type="journal article" date="2019" name="Int. J. Syst. Evol. Microbiol.">
        <title>The Global Catalogue of Microorganisms (GCM) 10K type strain sequencing project: providing services to taxonomists for standard genome sequencing and annotation.</title>
        <authorList>
            <consortium name="The Broad Institute Genomics Platform"/>
            <consortium name="The Broad Institute Genome Sequencing Center for Infectious Disease"/>
            <person name="Wu L."/>
            <person name="Ma J."/>
        </authorList>
    </citation>
    <scope>NUCLEOTIDE SEQUENCE [LARGE SCALE GENOMIC DNA]</scope>
    <source>
        <strain evidence="2">JCM 14919</strain>
    </source>
</reference>
<dbReference type="SUPFAM" id="SSF46785">
    <property type="entry name" value="Winged helix' DNA-binding domain"/>
    <property type="match status" value="1"/>
</dbReference>
<organism evidence="1 2">
    <name type="scientific">Leucobacter alluvii</name>
    <dbReference type="NCBI Taxonomy" id="340321"/>
    <lineage>
        <taxon>Bacteria</taxon>
        <taxon>Bacillati</taxon>
        <taxon>Actinomycetota</taxon>
        <taxon>Actinomycetes</taxon>
        <taxon>Micrococcales</taxon>
        <taxon>Microbacteriaceae</taxon>
        <taxon>Leucobacter</taxon>
    </lineage>
</organism>
<dbReference type="Proteomes" id="UP001501084">
    <property type="component" value="Unassembled WGS sequence"/>
</dbReference>
<evidence type="ECO:0000313" key="1">
    <source>
        <dbReference type="EMBL" id="GAA2188741.1"/>
    </source>
</evidence>
<dbReference type="Gene3D" id="1.10.10.10">
    <property type="entry name" value="Winged helix-like DNA-binding domain superfamily/Winged helix DNA-binding domain"/>
    <property type="match status" value="1"/>
</dbReference>
<evidence type="ECO:0000313" key="2">
    <source>
        <dbReference type="Proteomes" id="UP001501084"/>
    </source>
</evidence>
<name>A0ABP5MXX6_9MICO</name>
<comment type="caution">
    <text evidence="1">The sequence shown here is derived from an EMBL/GenBank/DDBJ whole genome shotgun (WGS) entry which is preliminary data.</text>
</comment>
<dbReference type="EMBL" id="BAAAOP010000007">
    <property type="protein sequence ID" value="GAA2188741.1"/>
    <property type="molecule type" value="Genomic_DNA"/>
</dbReference>
<gene>
    <name evidence="1" type="ORF">GCM10009786_18970</name>
</gene>
<dbReference type="InterPro" id="IPR036390">
    <property type="entry name" value="WH_DNA-bd_sf"/>
</dbReference>
<accession>A0ABP5MXX6</accession>
<keyword evidence="2" id="KW-1185">Reference proteome</keyword>
<dbReference type="InterPro" id="IPR036388">
    <property type="entry name" value="WH-like_DNA-bd_sf"/>
</dbReference>